<protein>
    <submittedName>
        <fullName evidence="6">IclR family transcriptional regulator</fullName>
    </submittedName>
</protein>
<dbReference type="InterPro" id="IPR036388">
    <property type="entry name" value="WH-like_DNA-bd_sf"/>
</dbReference>
<feature type="domain" description="IclR-ED" evidence="5">
    <location>
        <begin position="68"/>
        <end position="251"/>
    </location>
</feature>
<dbReference type="GO" id="GO:0046278">
    <property type="term" value="P:3,4-dihydroxybenzoate metabolic process"/>
    <property type="evidence" value="ECO:0007669"/>
    <property type="project" value="InterPro"/>
</dbReference>
<accession>A0A922P6N8</accession>
<keyword evidence="7" id="KW-1185">Reference proteome</keyword>
<evidence type="ECO:0000313" key="6">
    <source>
        <dbReference type="EMBL" id="KEQ10676.1"/>
    </source>
</evidence>
<dbReference type="GO" id="GO:0045893">
    <property type="term" value="P:positive regulation of DNA-templated transcription"/>
    <property type="evidence" value="ECO:0007669"/>
    <property type="project" value="InterPro"/>
</dbReference>
<dbReference type="Gene3D" id="3.30.450.40">
    <property type="match status" value="1"/>
</dbReference>
<dbReference type="GO" id="GO:0003700">
    <property type="term" value="F:DNA-binding transcription factor activity"/>
    <property type="evidence" value="ECO:0007669"/>
    <property type="project" value="TreeGrafter"/>
</dbReference>
<dbReference type="NCBIfam" id="TIGR02431">
    <property type="entry name" value="pcaR_pcaU"/>
    <property type="match status" value="1"/>
</dbReference>
<evidence type="ECO:0000313" key="7">
    <source>
        <dbReference type="Proteomes" id="UP000052167"/>
    </source>
</evidence>
<dbReference type="GO" id="GO:0045892">
    <property type="term" value="P:negative regulation of DNA-templated transcription"/>
    <property type="evidence" value="ECO:0007669"/>
    <property type="project" value="TreeGrafter"/>
</dbReference>
<keyword evidence="1" id="KW-0805">Transcription regulation</keyword>
<dbReference type="Pfam" id="PF01614">
    <property type="entry name" value="IclR_C"/>
    <property type="match status" value="1"/>
</dbReference>
<dbReference type="InterPro" id="IPR050707">
    <property type="entry name" value="HTH_MetabolicPath_Reg"/>
</dbReference>
<dbReference type="PANTHER" id="PTHR30136">
    <property type="entry name" value="HELIX-TURN-HELIX TRANSCRIPTIONAL REGULATOR, ICLR FAMILY"/>
    <property type="match status" value="1"/>
</dbReference>
<dbReference type="PROSITE" id="PS51077">
    <property type="entry name" value="HTH_ICLR"/>
    <property type="match status" value="1"/>
</dbReference>
<dbReference type="OrthoDB" id="9807558at2"/>
<comment type="caution">
    <text evidence="6">The sequence shown here is derived from an EMBL/GenBank/DDBJ whole genome shotgun (WGS) entry which is preliminary data.</text>
</comment>
<dbReference type="SUPFAM" id="SSF55781">
    <property type="entry name" value="GAF domain-like"/>
    <property type="match status" value="1"/>
</dbReference>
<keyword evidence="2" id="KW-0238">DNA-binding</keyword>
<organism evidence="6 7">
    <name type="scientific">Pseudorhizobium pelagicum</name>
    <dbReference type="NCBI Taxonomy" id="1509405"/>
    <lineage>
        <taxon>Bacteria</taxon>
        <taxon>Pseudomonadati</taxon>
        <taxon>Pseudomonadota</taxon>
        <taxon>Alphaproteobacteria</taxon>
        <taxon>Hyphomicrobiales</taxon>
        <taxon>Rhizobiaceae</taxon>
        <taxon>Rhizobium/Agrobacterium group</taxon>
        <taxon>Pseudorhizobium</taxon>
    </lineage>
</organism>
<dbReference type="RefSeq" id="WP_037162523.1">
    <property type="nucleotide sequence ID" value="NZ_CAJXID010000018.1"/>
</dbReference>
<name>A0A922P6N8_9HYPH</name>
<dbReference type="Pfam" id="PF09339">
    <property type="entry name" value="HTH_IclR"/>
    <property type="match status" value="1"/>
</dbReference>
<evidence type="ECO:0000256" key="3">
    <source>
        <dbReference type="ARBA" id="ARBA00023163"/>
    </source>
</evidence>
<proteinExistence type="predicted"/>
<dbReference type="InterPro" id="IPR036390">
    <property type="entry name" value="WH_DNA-bd_sf"/>
</dbReference>
<sequence>MQETDFIGGFAKGLKVIEAFGAASPRLSIADVSRRTGLDRATARRCLLTLAKLGYADYDGKFFALTPRILRLGHAYLSATPLPQIVQPFLDRLSQEVGQSASASVLDGTEIVYIARASQRRVMSINLIAGSRLPAYCASMGRVLLAALPEQEVRELLLRSELQAFTPLTKTEPEELLDELAKVRNRGFAVIDQELELGLCSIAVPLRNDRGTVIAAINIGAPAAQFHASELADRFLEPLLAMSSTLRPMLQ</sequence>
<dbReference type="InterPro" id="IPR005471">
    <property type="entry name" value="Tscrpt_reg_IclR_N"/>
</dbReference>
<evidence type="ECO:0000256" key="2">
    <source>
        <dbReference type="ARBA" id="ARBA00023125"/>
    </source>
</evidence>
<dbReference type="PANTHER" id="PTHR30136:SF34">
    <property type="entry name" value="TRANSCRIPTIONAL REGULATOR"/>
    <property type="match status" value="1"/>
</dbReference>
<dbReference type="EMBL" id="JOKJ01000002">
    <property type="protein sequence ID" value="KEQ10676.1"/>
    <property type="molecule type" value="Genomic_DNA"/>
</dbReference>
<dbReference type="SMART" id="SM00346">
    <property type="entry name" value="HTH_ICLR"/>
    <property type="match status" value="1"/>
</dbReference>
<dbReference type="GO" id="GO:0003677">
    <property type="term" value="F:DNA binding"/>
    <property type="evidence" value="ECO:0007669"/>
    <property type="project" value="UniProtKB-KW"/>
</dbReference>
<dbReference type="InterPro" id="IPR014757">
    <property type="entry name" value="Tscrpt_reg_IclR_C"/>
</dbReference>
<dbReference type="SUPFAM" id="SSF46785">
    <property type="entry name" value="Winged helix' DNA-binding domain"/>
    <property type="match status" value="1"/>
</dbReference>
<dbReference type="AlphaFoldDB" id="A0A922P6N8"/>
<dbReference type="PROSITE" id="PS51078">
    <property type="entry name" value="ICLR_ED"/>
    <property type="match status" value="1"/>
</dbReference>
<keyword evidence="3" id="KW-0804">Transcription</keyword>
<dbReference type="InterPro" id="IPR029016">
    <property type="entry name" value="GAF-like_dom_sf"/>
</dbReference>
<feature type="domain" description="HTH iclR-type" evidence="4">
    <location>
        <begin position="7"/>
        <end position="67"/>
    </location>
</feature>
<dbReference type="Gene3D" id="1.10.10.10">
    <property type="entry name" value="Winged helix-like DNA-binding domain superfamily/Winged helix DNA-binding domain"/>
    <property type="match status" value="1"/>
</dbReference>
<evidence type="ECO:0000259" key="5">
    <source>
        <dbReference type="PROSITE" id="PS51078"/>
    </source>
</evidence>
<dbReference type="Proteomes" id="UP000052167">
    <property type="component" value="Unassembled WGS sequence"/>
</dbReference>
<dbReference type="InterPro" id="IPR012794">
    <property type="entry name" value="PcaR_PcaU"/>
</dbReference>
<reference evidence="6 7" key="1">
    <citation type="submission" date="2014-06" db="EMBL/GenBank/DDBJ databases">
        <title>Rhizobium pelagicum/R2-400B4.</title>
        <authorList>
            <person name="Kimes N.E."/>
            <person name="Lopez-Perez M."/>
        </authorList>
    </citation>
    <scope>NUCLEOTIDE SEQUENCE [LARGE SCALE GENOMIC DNA]</scope>
    <source>
        <strain evidence="6 7">R2-400B4</strain>
    </source>
</reference>
<evidence type="ECO:0000256" key="1">
    <source>
        <dbReference type="ARBA" id="ARBA00023015"/>
    </source>
</evidence>
<evidence type="ECO:0000259" key="4">
    <source>
        <dbReference type="PROSITE" id="PS51077"/>
    </source>
</evidence>
<gene>
    <name evidence="6" type="ORF">GV68_10495</name>
</gene>